<name>A0A1Q8Q2B4_9BACI</name>
<dbReference type="Pfam" id="PF07833">
    <property type="entry name" value="Cu_amine_oxidN1"/>
    <property type="match status" value="1"/>
</dbReference>
<dbReference type="STRING" id="1714264.BTO30_14690"/>
<dbReference type="RefSeq" id="WP_075399462.1">
    <property type="nucleotide sequence ID" value="NZ_MSDU01000045.1"/>
</dbReference>
<keyword evidence="3" id="KW-1185">Reference proteome</keyword>
<dbReference type="InterPro" id="IPR012854">
    <property type="entry name" value="Cu_amine_oxidase-like_N"/>
</dbReference>
<feature type="domain" description="Copper amine oxidase-like N-terminal" evidence="1">
    <location>
        <begin position="369"/>
        <end position="458"/>
    </location>
</feature>
<sequence>MKKVLLFSLSLLVVSGVLLTIQWIGYEKLSEESENILSAQEIEVDVKKDGIFINQTIRSLPENEKLAVKLPADAVNISCSKGDKCDIGGQSGAIEAAGSEVTIRYSLQKPASADFFLLNNWHAVLTDTTMTSTSLMITDYTKRGGEWVSSLAQTGAEQMSMIDFYSFEGKSAAPVLYWQKTPLVKTTVPRFLTVYSKAKVDASTASFTVPFSQDEVKPHTVIIDPNVKPAEFNGLTFVQNIDGLKAIRSQIINDYAAQHFIFPENEKWLTSFIAVSLYNSQPVFAKAVKMKEMIAASLSETEKSEWTAQLKRLKGKEVSAEKLDELLGSVKGEDTDFFKLNLKSDMPVSPLVFFDGRPVTVEGKEAAFHMTKKEGLLYVPVQDAAAALGFTVQELSGGQELLMKKEFETYRFYLKENRVLLNERNYALYGSALQNINGTIYIDKIWFQKIFLVEVQESPGQINLQSYGL</sequence>
<evidence type="ECO:0000259" key="1">
    <source>
        <dbReference type="Pfam" id="PF07833"/>
    </source>
</evidence>
<reference evidence="2 3" key="1">
    <citation type="submission" date="2016-12" db="EMBL/GenBank/DDBJ databases">
        <title>Domibacillus antri genome sequencing.</title>
        <authorList>
            <person name="Verma A."/>
            <person name="Krishnamurthi S."/>
        </authorList>
    </citation>
    <scope>NUCLEOTIDE SEQUENCE [LARGE SCALE GENOMIC DNA]</scope>
    <source>
        <strain evidence="2 3">XD80</strain>
    </source>
</reference>
<proteinExistence type="predicted"/>
<dbReference type="EMBL" id="MSDU01000045">
    <property type="protein sequence ID" value="OLN21476.1"/>
    <property type="molecule type" value="Genomic_DNA"/>
</dbReference>
<organism evidence="2 3">
    <name type="scientific">Domibacillus antri</name>
    <dbReference type="NCBI Taxonomy" id="1714264"/>
    <lineage>
        <taxon>Bacteria</taxon>
        <taxon>Bacillati</taxon>
        <taxon>Bacillota</taxon>
        <taxon>Bacilli</taxon>
        <taxon>Bacillales</taxon>
        <taxon>Bacillaceae</taxon>
        <taxon>Domibacillus</taxon>
    </lineage>
</organism>
<dbReference type="Proteomes" id="UP000185568">
    <property type="component" value="Unassembled WGS sequence"/>
</dbReference>
<gene>
    <name evidence="2" type="ORF">BTO30_14690</name>
</gene>
<dbReference type="OrthoDB" id="2431422at2"/>
<comment type="caution">
    <text evidence="2">The sequence shown here is derived from an EMBL/GenBank/DDBJ whole genome shotgun (WGS) entry which is preliminary data.</text>
</comment>
<evidence type="ECO:0000313" key="2">
    <source>
        <dbReference type="EMBL" id="OLN21476.1"/>
    </source>
</evidence>
<evidence type="ECO:0000313" key="3">
    <source>
        <dbReference type="Proteomes" id="UP000185568"/>
    </source>
</evidence>
<accession>A0A1Q8Q2B4</accession>
<protein>
    <recommendedName>
        <fullName evidence="1">Copper amine oxidase-like N-terminal domain-containing protein</fullName>
    </recommendedName>
</protein>
<dbReference type="AlphaFoldDB" id="A0A1Q8Q2B4"/>